<evidence type="ECO:0000256" key="3">
    <source>
        <dbReference type="ARBA" id="ARBA00022691"/>
    </source>
</evidence>
<dbReference type="GO" id="GO:0032259">
    <property type="term" value="P:methylation"/>
    <property type="evidence" value="ECO:0007669"/>
    <property type="project" value="UniProtKB-KW"/>
</dbReference>
<dbReference type="Proteomes" id="UP001431532">
    <property type="component" value="Unassembled WGS sequence"/>
</dbReference>
<keyword evidence="5" id="KW-1185">Reference proteome</keyword>
<name>A0AAW6U342_9MOLU</name>
<dbReference type="EMBL" id="JASCXW010000003">
    <property type="protein sequence ID" value="MDI6452302.1"/>
    <property type="molecule type" value="Genomic_DNA"/>
</dbReference>
<dbReference type="GO" id="GO:0008171">
    <property type="term" value="F:O-methyltransferase activity"/>
    <property type="evidence" value="ECO:0007669"/>
    <property type="project" value="InterPro"/>
</dbReference>
<sequence>MLEQLKQYAMDHHIPIICDEGLLFLDVTIKKYQVKDVLEIGTAIGYSALAMASFGCKIDTFERNIKMIEHAKEHFNQYDHKNQIHLFPYDALDYQGELKTYDMIFIDAAKAQYQNFFEKFVPYLKPNGIVVCDNLSFHHLKPELVNRNTRQLIGKINAFKTFLIENPDFETTFYDQGDGMSVSQRKRI</sequence>
<accession>A0AAW6U342</accession>
<dbReference type="RefSeq" id="WP_282838717.1">
    <property type="nucleotide sequence ID" value="NZ_JASCXW010000003.1"/>
</dbReference>
<dbReference type="AlphaFoldDB" id="A0AAW6U342"/>
<organism evidence="4 5">
    <name type="scientific">Peloplasma aerotolerans</name>
    <dbReference type="NCBI Taxonomy" id="3044389"/>
    <lineage>
        <taxon>Bacteria</taxon>
        <taxon>Bacillati</taxon>
        <taxon>Mycoplasmatota</taxon>
        <taxon>Mollicutes</taxon>
        <taxon>Acholeplasmatales</taxon>
        <taxon>Acholeplasmataceae</taxon>
        <taxon>Peloplasma</taxon>
    </lineage>
</organism>
<dbReference type="PANTHER" id="PTHR10509:SF14">
    <property type="entry name" value="CAFFEOYL-COA O-METHYLTRANSFERASE 3-RELATED"/>
    <property type="match status" value="1"/>
</dbReference>
<dbReference type="PANTHER" id="PTHR10509">
    <property type="entry name" value="O-METHYLTRANSFERASE-RELATED"/>
    <property type="match status" value="1"/>
</dbReference>
<evidence type="ECO:0000313" key="4">
    <source>
        <dbReference type="EMBL" id="MDI6452302.1"/>
    </source>
</evidence>
<protein>
    <submittedName>
        <fullName evidence="4">O-methyltransferase</fullName>
        <ecNumber evidence="4">2.1.1.-</ecNumber>
    </submittedName>
</protein>
<dbReference type="InterPro" id="IPR050362">
    <property type="entry name" value="Cation-dep_OMT"/>
</dbReference>
<dbReference type="Gene3D" id="3.40.50.150">
    <property type="entry name" value="Vaccinia Virus protein VP39"/>
    <property type="match status" value="1"/>
</dbReference>
<dbReference type="Pfam" id="PF01596">
    <property type="entry name" value="Methyltransf_3"/>
    <property type="match status" value="1"/>
</dbReference>
<dbReference type="SUPFAM" id="SSF53335">
    <property type="entry name" value="S-adenosyl-L-methionine-dependent methyltransferases"/>
    <property type="match status" value="1"/>
</dbReference>
<evidence type="ECO:0000313" key="5">
    <source>
        <dbReference type="Proteomes" id="UP001431532"/>
    </source>
</evidence>
<evidence type="ECO:0000256" key="1">
    <source>
        <dbReference type="ARBA" id="ARBA00022603"/>
    </source>
</evidence>
<dbReference type="CDD" id="cd02440">
    <property type="entry name" value="AdoMet_MTases"/>
    <property type="match status" value="1"/>
</dbReference>
<proteinExistence type="predicted"/>
<dbReference type="EC" id="2.1.1.-" evidence="4"/>
<comment type="caution">
    <text evidence="4">The sequence shown here is derived from an EMBL/GenBank/DDBJ whole genome shotgun (WGS) entry which is preliminary data.</text>
</comment>
<keyword evidence="3" id="KW-0949">S-adenosyl-L-methionine</keyword>
<evidence type="ECO:0000256" key="2">
    <source>
        <dbReference type="ARBA" id="ARBA00022679"/>
    </source>
</evidence>
<dbReference type="InterPro" id="IPR002935">
    <property type="entry name" value="SAM_O-MeTrfase"/>
</dbReference>
<reference evidence="4" key="1">
    <citation type="submission" date="2023-05" db="EMBL/GenBank/DDBJ databases">
        <title>Mariniplasma microaerophilum sp. nov., a novel anaerobic mollicute isolated from terrestrial mud volcano, Taman Peninsula, Russia.</title>
        <authorList>
            <person name="Khomyakova M.A."/>
            <person name="Merkel A.Y."/>
            <person name="Slobodkin A.I."/>
        </authorList>
    </citation>
    <scope>NUCLEOTIDE SEQUENCE</scope>
    <source>
        <strain evidence="4">M4Ah</strain>
    </source>
</reference>
<dbReference type="InterPro" id="IPR029063">
    <property type="entry name" value="SAM-dependent_MTases_sf"/>
</dbReference>
<keyword evidence="1 4" id="KW-0489">Methyltransferase</keyword>
<gene>
    <name evidence="4" type="ORF">QJ521_01890</name>
</gene>
<dbReference type="PROSITE" id="PS51682">
    <property type="entry name" value="SAM_OMT_I"/>
    <property type="match status" value="1"/>
</dbReference>
<dbReference type="GO" id="GO:0008757">
    <property type="term" value="F:S-adenosylmethionine-dependent methyltransferase activity"/>
    <property type="evidence" value="ECO:0007669"/>
    <property type="project" value="TreeGrafter"/>
</dbReference>
<keyword evidence="2 4" id="KW-0808">Transferase</keyword>